<dbReference type="PROSITE" id="PS50158">
    <property type="entry name" value="ZF_CCHC"/>
    <property type="match status" value="1"/>
</dbReference>
<keyword evidence="1" id="KW-0479">Metal-binding</keyword>
<sequence length="220" mass="24985">MIQNNEVIVRSTLEMSREGACRWASTAVRYFLGRKPYFHHLNEFVRSTWPAVMEVTATLHGFYFFSVQNSCYNGGSNRGGPWLFQGQPIILQQWEPGLALRKHKHTQVPVWVWLKHLPVEFWTDAGLSTVASGIGRPLYQDTITRACTRLDFARVCVMLDISSILLKHIVVMIPKADGGEVPCRVDVEYEWLPPKCTACNSLGHRTKECPSLNRSSKPPV</sequence>
<evidence type="ECO:0000256" key="1">
    <source>
        <dbReference type="PROSITE-ProRule" id="PRU00047"/>
    </source>
</evidence>
<keyword evidence="1" id="KW-0863">Zinc-finger</keyword>
<accession>A0AAW2TIM6</accession>
<keyword evidence="1" id="KW-0862">Zinc</keyword>
<protein>
    <recommendedName>
        <fullName evidence="2">CCHC-type domain-containing protein</fullName>
    </recommendedName>
</protein>
<dbReference type="EMBL" id="JACGWJ010000008">
    <property type="protein sequence ID" value="KAL0404675.1"/>
    <property type="molecule type" value="Genomic_DNA"/>
</dbReference>
<dbReference type="PANTHER" id="PTHR31286:SF180">
    <property type="entry name" value="OS10G0362600 PROTEIN"/>
    <property type="match status" value="1"/>
</dbReference>
<feature type="domain" description="CCHC-type" evidence="2">
    <location>
        <begin position="195"/>
        <end position="211"/>
    </location>
</feature>
<dbReference type="InterPro" id="IPR040256">
    <property type="entry name" value="At4g02000-like"/>
</dbReference>
<dbReference type="AlphaFoldDB" id="A0AAW2TIM6"/>
<dbReference type="InterPro" id="IPR025558">
    <property type="entry name" value="DUF4283"/>
</dbReference>
<dbReference type="InterPro" id="IPR001878">
    <property type="entry name" value="Znf_CCHC"/>
</dbReference>
<dbReference type="Pfam" id="PF14111">
    <property type="entry name" value="DUF4283"/>
    <property type="match status" value="1"/>
</dbReference>
<dbReference type="PANTHER" id="PTHR31286">
    <property type="entry name" value="GLYCINE-RICH CELL WALL STRUCTURAL PROTEIN 1.8-LIKE"/>
    <property type="match status" value="1"/>
</dbReference>
<dbReference type="GO" id="GO:0003676">
    <property type="term" value="F:nucleic acid binding"/>
    <property type="evidence" value="ECO:0007669"/>
    <property type="project" value="InterPro"/>
</dbReference>
<name>A0AAW2TIM6_SESRA</name>
<dbReference type="GO" id="GO:0008270">
    <property type="term" value="F:zinc ion binding"/>
    <property type="evidence" value="ECO:0007669"/>
    <property type="project" value="UniProtKB-KW"/>
</dbReference>
<evidence type="ECO:0000313" key="3">
    <source>
        <dbReference type="EMBL" id="KAL0404675.1"/>
    </source>
</evidence>
<comment type="caution">
    <text evidence="3">The sequence shown here is derived from an EMBL/GenBank/DDBJ whole genome shotgun (WGS) entry which is preliminary data.</text>
</comment>
<proteinExistence type="predicted"/>
<gene>
    <name evidence="3" type="ORF">Sradi_2108300</name>
</gene>
<evidence type="ECO:0000259" key="2">
    <source>
        <dbReference type="PROSITE" id="PS50158"/>
    </source>
</evidence>
<organism evidence="3">
    <name type="scientific">Sesamum radiatum</name>
    <name type="common">Black benniseed</name>
    <dbReference type="NCBI Taxonomy" id="300843"/>
    <lineage>
        <taxon>Eukaryota</taxon>
        <taxon>Viridiplantae</taxon>
        <taxon>Streptophyta</taxon>
        <taxon>Embryophyta</taxon>
        <taxon>Tracheophyta</taxon>
        <taxon>Spermatophyta</taxon>
        <taxon>Magnoliopsida</taxon>
        <taxon>eudicotyledons</taxon>
        <taxon>Gunneridae</taxon>
        <taxon>Pentapetalae</taxon>
        <taxon>asterids</taxon>
        <taxon>lamiids</taxon>
        <taxon>Lamiales</taxon>
        <taxon>Pedaliaceae</taxon>
        <taxon>Sesamum</taxon>
    </lineage>
</organism>
<reference evidence="3" key="1">
    <citation type="submission" date="2020-06" db="EMBL/GenBank/DDBJ databases">
        <authorList>
            <person name="Li T."/>
            <person name="Hu X."/>
            <person name="Zhang T."/>
            <person name="Song X."/>
            <person name="Zhang H."/>
            <person name="Dai N."/>
            <person name="Sheng W."/>
            <person name="Hou X."/>
            <person name="Wei L."/>
        </authorList>
    </citation>
    <scope>NUCLEOTIDE SEQUENCE</scope>
    <source>
        <strain evidence="3">G02</strain>
        <tissue evidence="3">Leaf</tissue>
    </source>
</reference>
<reference evidence="3" key="2">
    <citation type="journal article" date="2024" name="Plant">
        <title>Genomic evolution and insights into agronomic trait innovations of Sesamum species.</title>
        <authorList>
            <person name="Miao H."/>
            <person name="Wang L."/>
            <person name="Qu L."/>
            <person name="Liu H."/>
            <person name="Sun Y."/>
            <person name="Le M."/>
            <person name="Wang Q."/>
            <person name="Wei S."/>
            <person name="Zheng Y."/>
            <person name="Lin W."/>
            <person name="Duan Y."/>
            <person name="Cao H."/>
            <person name="Xiong S."/>
            <person name="Wang X."/>
            <person name="Wei L."/>
            <person name="Li C."/>
            <person name="Ma Q."/>
            <person name="Ju M."/>
            <person name="Zhao R."/>
            <person name="Li G."/>
            <person name="Mu C."/>
            <person name="Tian Q."/>
            <person name="Mei H."/>
            <person name="Zhang T."/>
            <person name="Gao T."/>
            <person name="Zhang H."/>
        </authorList>
    </citation>
    <scope>NUCLEOTIDE SEQUENCE</scope>
    <source>
        <strain evidence="3">G02</strain>
    </source>
</reference>